<gene>
    <name evidence="1" type="ORF">BAN20980_03915</name>
</gene>
<evidence type="ECO:0000313" key="2">
    <source>
        <dbReference type="Proteomes" id="UP000494201"/>
    </source>
</evidence>
<protein>
    <submittedName>
        <fullName evidence="1">Type IV secretion protein Rhs</fullName>
    </submittedName>
</protein>
<dbReference type="Proteomes" id="UP000494201">
    <property type="component" value="Unassembled WGS sequence"/>
</dbReference>
<name>A0A6P2GC67_9BURK</name>
<evidence type="ECO:0000313" key="1">
    <source>
        <dbReference type="EMBL" id="VVU51195.1"/>
    </source>
</evidence>
<reference evidence="1 2" key="1">
    <citation type="submission" date="2019-09" db="EMBL/GenBank/DDBJ databases">
        <authorList>
            <person name="Depoorter E."/>
        </authorList>
    </citation>
    <scope>NUCLEOTIDE SEQUENCE [LARGE SCALE GENOMIC DNA]</scope>
    <source>
        <strain evidence="1">LMG 20980</strain>
    </source>
</reference>
<organism evidence="1 2">
    <name type="scientific">Burkholderia anthina</name>
    <dbReference type="NCBI Taxonomy" id="179879"/>
    <lineage>
        <taxon>Bacteria</taxon>
        <taxon>Pseudomonadati</taxon>
        <taxon>Pseudomonadota</taxon>
        <taxon>Betaproteobacteria</taxon>
        <taxon>Burkholderiales</taxon>
        <taxon>Burkholderiaceae</taxon>
        <taxon>Burkholderia</taxon>
        <taxon>Burkholderia cepacia complex</taxon>
    </lineage>
</organism>
<accession>A0A6P2GC67</accession>
<sequence>MSATVGLATPLVTAIGVGSGALMEASGMDEAIDDGVQFYGSDIGHVINLNPT</sequence>
<dbReference type="AlphaFoldDB" id="A0A6P2GC67"/>
<proteinExistence type="predicted"/>
<dbReference type="EMBL" id="CABVLY010000015">
    <property type="protein sequence ID" value="VVU51195.1"/>
    <property type="molecule type" value="Genomic_DNA"/>
</dbReference>